<reference evidence="2 3" key="1">
    <citation type="journal article" date="2016" name="Nat. Commun.">
        <title>Thousands of microbial genomes shed light on interconnected biogeochemical processes in an aquifer system.</title>
        <authorList>
            <person name="Anantharaman K."/>
            <person name="Brown C.T."/>
            <person name="Hug L.A."/>
            <person name="Sharon I."/>
            <person name="Castelle C.J."/>
            <person name="Probst A.J."/>
            <person name="Thomas B.C."/>
            <person name="Singh A."/>
            <person name="Wilkins M.J."/>
            <person name="Karaoz U."/>
            <person name="Brodie E.L."/>
            <person name="Williams K.H."/>
            <person name="Hubbard S.S."/>
            <person name="Banfield J.F."/>
        </authorList>
    </citation>
    <scope>NUCLEOTIDE SEQUENCE [LARGE SCALE GENOMIC DNA]</scope>
</reference>
<keyword evidence="1" id="KW-1133">Transmembrane helix</keyword>
<dbReference type="EMBL" id="MFJN01000043">
    <property type="protein sequence ID" value="OGG20584.1"/>
    <property type="molecule type" value="Genomic_DNA"/>
</dbReference>
<proteinExistence type="predicted"/>
<name>A0A1F6A7R8_9BACT</name>
<evidence type="ECO:0000313" key="3">
    <source>
        <dbReference type="Proteomes" id="UP000177092"/>
    </source>
</evidence>
<organism evidence="2 3">
    <name type="scientific">Candidatus Gottesmanbacteria bacterium RIFCSPHIGHO2_02_FULL_40_13</name>
    <dbReference type="NCBI Taxonomy" id="1798384"/>
    <lineage>
        <taxon>Bacteria</taxon>
        <taxon>Candidatus Gottesmaniibacteriota</taxon>
    </lineage>
</organism>
<gene>
    <name evidence="2" type="ORF">A3D03_03160</name>
</gene>
<comment type="caution">
    <text evidence="2">The sequence shown here is derived from an EMBL/GenBank/DDBJ whole genome shotgun (WGS) entry which is preliminary data.</text>
</comment>
<evidence type="ECO:0000313" key="2">
    <source>
        <dbReference type="EMBL" id="OGG20584.1"/>
    </source>
</evidence>
<accession>A0A1F6A7R8</accession>
<feature type="transmembrane region" description="Helical" evidence="1">
    <location>
        <begin position="56"/>
        <end position="84"/>
    </location>
</feature>
<feature type="transmembrane region" description="Helical" evidence="1">
    <location>
        <begin position="16"/>
        <end position="36"/>
    </location>
</feature>
<protein>
    <recommendedName>
        <fullName evidence="4">DUF1648 domain-containing protein</fullName>
    </recommendedName>
</protein>
<keyword evidence="1" id="KW-0472">Membrane</keyword>
<dbReference type="AlphaFoldDB" id="A0A1F6A7R8"/>
<dbReference type="Proteomes" id="UP000177092">
    <property type="component" value="Unassembled WGS sequence"/>
</dbReference>
<keyword evidence="1" id="KW-0812">Transmembrane</keyword>
<evidence type="ECO:0000256" key="1">
    <source>
        <dbReference type="SAM" id="Phobius"/>
    </source>
</evidence>
<feature type="transmembrane region" description="Helical" evidence="1">
    <location>
        <begin position="96"/>
        <end position="116"/>
    </location>
</feature>
<sequence length="117" mass="13372">MKNRLAKLIQEKSVIVCYKIFFVLMFIFLGIGLWKWKNLPPELPLFYSLPRSSDQLGTPFALLLLPMISLFLFALNLIFAALIYEKSKLASDILTITGLIASLLLLMTYIKIIFLVT</sequence>
<evidence type="ECO:0008006" key="4">
    <source>
        <dbReference type="Google" id="ProtNLM"/>
    </source>
</evidence>